<accession>A0A9Q1QKE9</accession>
<comment type="caution">
    <text evidence="2">The sequence shown here is derived from an EMBL/GenBank/DDBJ whole genome shotgun (WGS) entry which is preliminary data.</text>
</comment>
<feature type="region of interest" description="Disordered" evidence="1">
    <location>
        <begin position="111"/>
        <end position="144"/>
    </location>
</feature>
<organism evidence="2 3">
    <name type="scientific">Carnegiea gigantea</name>
    <dbReference type="NCBI Taxonomy" id="171969"/>
    <lineage>
        <taxon>Eukaryota</taxon>
        <taxon>Viridiplantae</taxon>
        <taxon>Streptophyta</taxon>
        <taxon>Embryophyta</taxon>
        <taxon>Tracheophyta</taxon>
        <taxon>Spermatophyta</taxon>
        <taxon>Magnoliopsida</taxon>
        <taxon>eudicotyledons</taxon>
        <taxon>Gunneridae</taxon>
        <taxon>Pentapetalae</taxon>
        <taxon>Caryophyllales</taxon>
        <taxon>Cactineae</taxon>
        <taxon>Cactaceae</taxon>
        <taxon>Cactoideae</taxon>
        <taxon>Echinocereeae</taxon>
        <taxon>Carnegiea</taxon>
    </lineage>
</organism>
<sequence length="158" mass="18187">MEENRFLVSLLNNPTVITEIVEQFDRHGNEDGNRDENGNWVFLKLVKEQVQFIVSEEVDWTYPRYDDDSLWDDIVASIEVVLVVGEGLNVPDVGTDNDDDSLEDNFFSYYEEDDGTDDRSVNDEEDSDCSVVDEDELSKHSSEEEIARNERMYASGIM</sequence>
<name>A0A9Q1QKE9_9CARY</name>
<reference evidence="2" key="1">
    <citation type="submission" date="2022-04" db="EMBL/GenBank/DDBJ databases">
        <title>Carnegiea gigantea Genome sequencing and assembly v2.</title>
        <authorList>
            <person name="Copetti D."/>
            <person name="Sanderson M.J."/>
            <person name="Burquez A."/>
            <person name="Wojciechowski M.F."/>
        </authorList>
    </citation>
    <scope>NUCLEOTIDE SEQUENCE</scope>
    <source>
        <strain evidence="2">SGP5-SGP5p</strain>
        <tissue evidence="2">Aerial part</tissue>
    </source>
</reference>
<dbReference type="AlphaFoldDB" id="A0A9Q1QKE9"/>
<gene>
    <name evidence="2" type="ORF">Cgig2_001281</name>
</gene>
<evidence type="ECO:0000313" key="3">
    <source>
        <dbReference type="Proteomes" id="UP001153076"/>
    </source>
</evidence>
<dbReference type="EMBL" id="JAKOGI010000066">
    <property type="protein sequence ID" value="KAJ8445963.1"/>
    <property type="molecule type" value="Genomic_DNA"/>
</dbReference>
<evidence type="ECO:0000313" key="2">
    <source>
        <dbReference type="EMBL" id="KAJ8445963.1"/>
    </source>
</evidence>
<protein>
    <submittedName>
        <fullName evidence="2">Uncharacterized protein</fullName>
    </submittedName>
</protein>
<keyword evidence="3" id="KW-1185">Reference proteome</keyword>
<proteinExistence type="predicted"/>
<dbReference type="Proteomes" id="UP001153076">
    <property type="component" value="Unassembled WGS sequence"/>
</dbReference>
<evidence type="ECO:0000256" key="1">
    <source>
        <dbReference type="SAM" id="MobiDB-lite"/>
    </source>
</evidence>
<feature type="compositionally biased region" description="Acidic residues" evidence="1">
    <location>
        <begin position="123"/>
        <end position="136"/>
    </location>
</feature>